<reference evidence="2 3" key="1">
    <citation type="submission" date="2023-07" db="EMBL/GenBank/DDBJ databases">
        <authorList>
            <person name="Lian W.-H."/>
        </authorList>
    </citation>
    <scope>NUCLEOTIDE SEQUENCE [LARGE SCALE GENOMIC DNA]</scope>
    <source>
        <strain evidence="2 3">SYSU DXS3180</strain>
    </source>
</reference>
<feature type="chain" id="PRO_5047379874" description="Erythromycin esterase" evidence="1">
    <location>
        <begin position="21"/>
        <end position="441"/>
    </location>
</feature>
<dbReference type="SUPFAM" id="SSF159501">
    <property type="entry name" value="EreA/ChaN-like"/>
    <property type="match status" value="1"/>
</dbReference>
<keyword evidence="3" id="KW-1185">Reference proteome</keyword>
<accession>A0ABV3ZLU2</accession>
<sequence length="441" mass="50609">MPKKLPVLFYCLFVVGAAFAQESPGLIQLQKHIAQHSGKMVDSTVTRFSNRYKKRINYLMPLYIGLQNGKRIRHFNTDKSYYDNLSDYSSFIGDYPSALYYTTKSYETLDMEAAATIKPFIDSLKQLDIQHVPAKKYILDRAAHVQVTMINEAHSKPLHRAFTISLLQDMYKLGYRYLAMEALNNTPSATADTILNVNTGFFTNEPVCAEMVRVAKEIGYTVYAYEDTLAYKHSGSVRDSIQAANIYQLIQQNPSAKILVHAGYGHISEEQIVDYVPMAMYFKKISGINPLTVNQTDMTEGSDFAYGRSFYEAYMKAFPVTVPSVAVYKNKPVDLLASSEYDISIIHPPTNYKNKRPDWYSLDGMRKELAVKPTEKSLFLVQAYYYKEYNKLEKDYLIPADQTYTSAENGYYYLYLQPGKYKIVMRDIEYKVLSEGDMEMK</sequence>
<gene>
    <name evidence="2" type="ORF">QTN47_23460</name>
</gene>
<evidence type="ECO:0000256" key="1">
    <source>
        <dbReference type="SAM" id="SignalP"/>
    </source>
</evidence>
<proteinExistence type="predicted"/>
<dbReference type="Proteomes" id="UP001560573">
    <property type="component" value="Unassembled WGS sequence"/>
</dbReference>
<protein>
    <recommendedName>
        <fullName evidence="4">Erythromycin esterase</fullName>
    </recommendedName>
</protein>
<dbReference type="RefSeq" id="WP_369331902.1">
    <property type="nucleotide sequence ID" value="NZ_JAULBC010000008.1"/>
</dbReference>
<organism evidence="2 3">
    <name type="scientific">Danxiaibacter flavus</name>
    <dbReference type="NCBI Taxonomy" id="3049108"/>
    <lineage>
        <taxon>Bacteria</taxon>
        <taxon>Pseudomonadati</taxon>
        <taxon>Bacteroidota</taxon>
        <taxon>Chitinophagia</taxon>
        <taxon>Chitinophagales</taxon>
        <taxon>Chitinophagaceae</taxon>
        <taxon>Danxiaibacter</taxon>
    </lineage>
</organism>
<name>A0ABV3ZLU2_9BACT</name>
<evidence type="ECO:0000313" key="2">
    <source>
        <dbReference type="EMBL" id="MEX6690490.1"/>
    </source>
</evidence>
<dbReference type="EMBL" id="JAULBC010000008">
    <property type="protein sequence ID" value="MEX6690490.1"/>
    <property type="molecule type" value="Genomic_DNA"/>
</dbReference>
<keyword evidence="1" id="KW-0732">Signal</keyword>
<comment type="caution">
    <text evidence="2">The sequence shown here is derived from an EMBL/GenBank/DDBJ whole genome shotgun (WGS) entry which is preliminary data.</text>
</comment>
<evidence type="ECO:0000313" key="3">
    <source>
        <dbReference type="Proteomes" id="UP001560573"/>
    </source>
</evidence>
<feature type="signal peptide" evidence="1">
    <location>
        <begin position="1"/>
        <end position="20"/>
    </location>
</feature>
<evidence type="ECO:0008006" key="4">
    <source>
        <dbReference type="Google" id="ProtNLM"/>
    </source>
</evidence>